<dbReference type="GO" id="GO:0005737">
    <property type="term" value="C:cytoplasm"/>
    <property type="evidence" value="ECO:0007669"/>
    <property type="project" value="TreeGrafter"/>
</dbReference>
<feature type="domain" description="GST N-terminal" evidence="1">
    <location>
        <begin position="1"/>
        <end position="82"/>
    </location>
</feature>
<evidence type="ECO:0000313" key="3">
    <source>
        <dbReference type="EMBL" id="SFH90857.1"/>
    </source>
</evidence>
<dbReference type="CDD" id="cd00299">
    <property type="entry name" value="GST_C_family"/>
    <property type="match status" value="1"/>
</dbReference>
<dbReference type="SFLD" id="SFLDG00358">
    <property type="entry name" value="Main_(cytGST)"/>
    <property type="match status" value="1"/>
</dbReference>
<dbReference type="InterPro" id="IPR036282">
    <property type="entry name" value="Glutathione-S-Trfase_C_sf"/>
</dbReference>
<dbReference type="Gene3D" id="1.20.1050.10">
    <property type="match status" value="1"/>
</dbReference>
<dbReference type="SUPFAM" id="SSF47616">
    <property type="entry name" value="GST C-terminal domain-like"/>
    <property type="match status" value="1"/>
</dbReference>
<reference evidence="3 4" key="1">
    <citation type="submission" date="2016-10" db="EMBL/GenBank/DDBJ databases">
        <authorList>
            <person name="de Groot N.N."/>
        </authorList>
    </citation>
    <scope>NUCLEOTIDE SEQUENCE [LARGE SCALE GENOMIC DNA]</scope>
    <source>
        <strain evidence="3 4">CGMCC 1.11030</strain>
    </source>
</reference>
<dbReference type="AlphaFoldDB" id="A0A1I3DVV6"/>
<dbReference type="InterPro" id="IPR036249">
    <property type="entry name" value="Thioredoxin-like_sf"/>
</dbReference>
<dbReference type="PANTHER" id="PTHR43968:SF6">
    <property type="entry name" value="GLUTATHIONE S-TRANSFERASE OMEGA"/>
    <property type="match status" value="1"/>
</dbReference>
<proteinExistence type="predicted"/>
<name>A0A1I3DVV6_9RHOB</name>
<dbReference type="InterPro" id="IPR004046">
    <property type="entry name" value="GST_C"/>
</dbReference>
<dbReference type="InterPro" id="IPR004045">
    <property type="entry name" value="Glutathione_S-Trfase_N"/>
</dbReference>
<sequence length="225" mass="25463">MRRLHHIPLSPFCRKVRLALAEKRLEVDLVEQTPWSRSLEFLRLNPAGTVPVFEDDEAHGRAVICDSAVICEYLEETRPERPLLPGDPRARAEARRLVAWFDDKMHGEVTANLVDERVMKKVRGGGHPDSGRIRAGSKNLATHLEYVGWLADQRKWLAGDEISLADFAAAAHLSCLDYIGYVDWDSVPSAKAWYQRIKSRPAFRTLLADHLSGFPPPAHYADLDF</sequence>
<dbReference type="Pfam" id="PF13417">
    <property type="entry name" value="GST_N_3"/>
    <property type="match status" value="1"/>
</dbReference>
<dbReference type="SUPFAM" id="SSF52833">
    <property type="entry name" value="Thioredoxin-like"/>
    <property type="match status" value="1"/>
</dbReference>
<feature type="domain" description="GST C-terminal" evidence="2">
    <location>
        <begin position="87"/>
        <end position="219"/>
    </location>
</feature>
<gene>
    <name evidence="3" type="ORF">SAMN05216258_10343</name>
</gene>
<dbReference type="Proteomes" id="UP000199377">
    <property type="component" value="Unassembled WGS sequence"/>
</dbReference>
<dbReference type="STRING" id="1114924.SAMN05216258_10343"/>
<dbReference type="InterPro" id="IPR040079">
    <property type="entry name" value="Glutathione_S-Trfase"/>
</dbReference>
<keyword evidence="3" id="KW-0808">Transferase</keyword>
<evidence type="ECO:0000313" key="4">
    <source>
        <dbReference type="Proteomes" id="UP000199377"/>
    </source>
</evidence>
<accession>A0A1I3DVV6</accession>
<dbReference type="PROSITE" id="PS50404">
    <property type="entry name" value="GST_NTER"/>
    <property type="match status" value="1"/>
</dbReference>
<evidence type="ECO:0000259" key="2">
    <source>
        <dbReference type="PROSITE" id="PS50405"/>
    </source>
</evidence>
<keyword evidence="4" id="KW-1185">Reference proteome</keyword>
<dbReference type="PROSITE" id="PS50405">
    <property type="entry name" value="GST_CTER"/>
    <property type="match status" value="1"/>
</dbReference>
<evidence type="ECO:0000259" key="1">
    <source>
        <dbReference type="PROSITE" id="PS50404"/>
    </source>
</evidence>
<dbReference type="GO" id="GO:0016740">
    <property type="term" value="F:transferase activity"/>
    <property type="evidence" value="ECO:0007669"/>
    <property type="project" value="UniProtKB-KW"/>
</dbReference>
<dbReference type="Pfam" id="PF00043">
    <property type="entry name" value="GST_C"/>
    <property type="match status" value="1"/>
</dbReference>
<dbReference type="RefSeq" id="WP_092858854.1">
    <property type="nucleotide sequence ID" value="NZ_FOQH01000003.1"/>
</dbReference>
<dbReference type="OrthoDB" id="9794721at2"/>
<dbReference type="InterPro" id="IPR010987">
    <property type="entry name" value="Glutathione-S-Trfase_C-like"/>
</dbReference>
<dbReference type="EMBL" id="FOQH01000003">
    <property type="protein sequence ID" value="SFH90857.1"/>
    <property type="molecule type" value="Genomic_DNA"/>
</dbReference>
<dbReference type="CDD" id="cd00570">
    <property type="entry name" value="GST_N_family"/>
    <property type="match status" value="1"/>
</dbReference>
<dbReference type="Gene3D" id="3.40.30.10">
    <property type="entry name" value="Glutaredoxin"/>
    <property type="match status" value="1"/>
</dbReference>
<protein>
    <submittedName>
        <fullName evidence="3">Glutathione S-transferase</fullName>
    </submittedName>
</protein>
<dbReference type="SFLD" id="SFLDS00019">
    <property type="entry name" value="Glutathione_Transferase_(cytos"/>
    <property type="match status" value="1"/>
</dbReference>
<dbReference type="InterPro" id="IPR050983">
    <property type="entry name" value="GST_Omega/HSP26"/>
</dbReference>
<dbReference type="PANTHER" id="PTHR43968">
    <property type="match status" value="1"/>
</dbReference>
<organism evidence="3 4">
    <name type="scientific">Albimonas pacifica</name>
    <dbReference type="NCBI Taxonomy" id="1114924"/>
    <lineage>
        <taxon>Bacteria</taxon>
        <taxon>Pseudomonadati</taxon>
        <taxon>Pseudomonadota</taxon>
        <taxon>Alphaproteobacteria</taxon>
        <taxon>Rhodobacterales</taxon>
        <taxon>Paracoccaceae</taxon>
        <taxon>Albimonas</taxon>
    </lineage>
</organism>